<feature type="domain" description="Hemerythrin-like" evidence="2">
    <location>
        <begin position="19"/>
        <end position="126"/>
    </location>
</feature>
<dbReference type="Proteomes" id="UP000241829">
    <property type="component" value="Chromosome"/>
</dbReference>
<dbReference type="PANTHER" id="PTHR35585:SF1">
    <property type="entry name" value="HHE DOMAIN PROTEIN (AFU_ORTHOLOGUE AFUA_4G00730)"/>
    <property type="match status" value="1"/>
</dbReference>
<keyword evidence="1" id="KW-1133">Transmembrane helix</keyword>
<dbReference type="CDD" id="cd12108">
    <property type="entry name" value="Hr-like"/>
    <property type="match status" value="1"/>
</dbReference>
<evidence type="ECO:0000256" key="1">
    <source>
        <dbReference type="SAM" id="Phobius"/>
    </source>
</evidence>
<organism evidence="3 4">
    <name type="scientific">Pulveribacter suum</name>
    <dbReference type="NCBI Taxonomy" id="2116657"/>
    <lineage>
        <taxon>Bacteria</taxon>
        <taxon>Pseudomonadati</taxon>
        <taxon>Pseudomonadota</taxon>
        <taxon>Betaproteobacteria</taxon>
        <taxon>Burkholderiales</taxon>
        <taxon>Comamonadaceae</taxon>
        <taxon>Pulveribacter</taxon>
    </lineage>
</organism>
<dbReference type="Pfam" id="PF01814">
    <property type="entry name" value="Hemerythrin"/>
    <property type="match status" value="1"/>
</dbReference>
<evidence type="ECO:0000313" key="3">
    <source>
        <dbReference type="EMBL" id="AVP57620.1"/>
    </source>
</evidence>
<keyword evidence="4" id="KW-1185">Reference proteome</keyword>
<dbReference type="EMBL" id="CP027792">
    <property type="protein sequence ID" value="AVP57620.1"/>
    <property type="molecule type" value="Genomic_DNA"/>
</dbReference>
<gene>
    <name evidence="3" type="ORF">C7H73_08090</name>
</gene>
<dbReference type="OrthoDB" id="5512987at2"/>
<feature type="transmembrane region" description="Helical" evidence="1">
    <location>
        <begin position="171"/>
        <end position="189"/>
    </location>
</feature>
<name>A0A2P1NKS1_9BURK</name>
<accession>A0A2P1NKS1</accession>
<dbReference type="AlphaFoldDB" id="A0A2P1NKS1"/>
<keyword evidence="1" id="KW-0812">Transmembrane</keyword>
<evidence type="ECO:0000259" key="2">
    <source>
        <dbReference type="Pfam" id="PF01814"/>
    </source>
</evidence>
<dbReference type="KEGG" id="melm:C7H73_08090"/>
<dbReference type="PANTHER" id="PTHR35585">
    <property type="entry name" value="HHE DOMAIN PROTEIN (AFU_ORTHOLOGUE AFUA_4G00730)"/>
    <property type="match status" value="1"/>
</dbReference>
<evidence type="ECO:0000313" key="4">
    <source>
        <dbReference type="Proteomes" id="UP000241829"/>
    </source>
</evidence>
<dbReference type="InterPro" id="IPR012312">
    <property type="entry name" value="Hemerythrin-like"/>
</dbReference>
<proteinExistence type="predicted"/>
<reference evidence="4" key="1">
    <citation type="submission" date="2018-03" db="EMBL/GenBank/DDBJ databases">
        <title>Genome sequencing of Melaminivora sp. strain SC2-7.</title>
        <authorList>
            <person name="Kim S.-J."/>
            <person name="Heo J."/>
            <person name="Ahn J.-H."/>
            <person name="Kwon S.-W."/>
        </authorList>
    </citation>
    <scope>NUCLEOTIDE SEQUENCE [LARGE SCALE GENOMIC DNA]</scope>
    <source>
        <strain evidence="4">SC2-7</strain>
    </source>
</reference>
<protein>
    <submittedName>
        <fullName evidence="3">Cation-binding protein</fullName>
    </submittedName>
</protein>
<dbReference type="Gene3D" id="1.20.120.520">
    <property type="entry name" value="nmb1532 protein domain like"/>
    <property type="match status" value="1"/>
</dbReference>
<keyword evidence="1" id="KW-0472">Membrane</keyword>
<dbReference type="RefSeq" id="WP_106846172.1">
    <property type="nucleotide sequence ID" value="NZ_CP027792.1"/>
</dbReference>
<sequence length="196" mass="22159">MKTLTNKLFPGPIAMIQFDHMHVLSTYHQFHPDTRPSVKEGLVKTVCAAIEIHAQLEEEIFYPAVREATTDEFIKRSVHDHDELRGFIDRLRAIESTDPDYDQTFDAMIRLVMHHAAEEETVMLPEAERCLSPERLDELGAQMTKRRLELTVPRTGEIAGNMLRAMPASTIAMTAGALVSGAALATWLGRGRQHRR</sequence>